<evidence type="ECO:0000256" key="1">
    <source>
        <dbReference type="ARBA" id="ARBA00005560"/>
    </source>
</evidence>
<dbReference type="PRINTS" id="PR00686">
    <property type="entry name" value="TIFACTORIID"/>
</dbReference>
<reference evidence="5" key="1">
    <citation type="submission" date="2025-08" db="UniProtKB">
        <authorList>
            <consortium name="RefSeq"/>
        </authorList>
    </citation>
    <scope>IDENTIFICATION</scope>
    <source>
        <tissue evidence="5">Whole sample</tissue>
    </source>
</reference>
<keyword evidence="3" id="KW-0804">Transcription</keyword>
<evidence type="ECO:0000256" key="2">
    <source>
        <dbReference type="ARBA" id="ARBA00023125"/>
    </source>
</evidence>
<sequence>MQLTNVVVQARLNCDLDQRALANAMVNVRYDPTRFSGLIWQHRNIGGNCLLFANGKINCNGKSDTIQQGVRRLRRYSRLLQRKGCHVTLSNVRVLTVSASHRLDGRVTLERIPYDFRYEPELFPAVMFTRKGIHFTLHLSGALLITGIKKSRDLENVVYPTVLELNVCL</sequence>
<dbReference type="Proteomes" id="UP000694844">
    <property type="component" value="Chromosome 8"/>
</dbReference>
<evidence type="ECO:0000313" key="5">
    <source>
        <dbReference type="RefSeq" id="XP_022301152.1"/>
    </source>
</evidence>
<dbReference type="GeneID" id="111109365"/>
<dbReference type="PANTHER" id="PTHR10126">
    <property type="entry name" value="TATA-BOX BINDING PROTEIN"/>
    <property type="match status" value="1"/>
</dbReference>
<keyword evidence="4" id="KW-1185">Reference proteome</keyword>
<dbReference type="Gene3D" id="3.30.310.10">
    <property type="entry name" value="TATA-Binding Protein"/>
    <property type="match status" value="2"/>
</dbReference>
<protein>
    <submittedName>
        <fullName evidence="5">TATA-box-binding protein 2-like</fullName>
    </submittedName>
</protein>
<dbReference type="GO" id="GO:0003677">
    <property type="term" value="F:DNA binding"/>
    <property type="evidence" value="ECO:0007669"/>
    <property type="project" value="UniProtKB-KW"/>
</dbReference>
<dbReference type="AlphaFoldDB" id="A0A8B8BCK8"/>
<dbReference type="SUPFAM" id="SSF55945">
    <property type="entry name" value="TATA-box binding protein-like"/>
    <property type="match status" value="2"/>
</dbReference>
<dbReference type="OrthoDB" id="6149272at2759"/>
<accession>A0A8B8BCK8</accession>
<comment type="similarity">
    <text evidence="1">Belongs to the TBP family.</text>
</comment>
<evidence type="ECO:0000256" key="3">
    <source>
        <dbReference type="ARBA" id="ARBA00023163"/>
    </source>
</evidence>
<proteinExistence type="inferred from homology"/>
<name>A0A8B8BCK8_CRAVI</name>
<dbReference type="InterPro" id="IPR012295">
    <property type="entry name" value="TBP_dom_sf"/>
</dbReference>
<dbReference type="GO" id="GO:0006352">
    <property type="term" value="P:DNA-templated transcription initiation"/>
    <property type="evidence" value="ECO:0007669"/>
    <property type="project" value="InterPro"/>
</dbReference>
<dbReference type="KEGG" id="cvn:111109365"/>
<evidence type="ECO:0000313" key="4">
    <source>
        <dbReference type="Proteomes" id="UP000694844"/>
    </source>
</evidence>
<organism evidence="4 5">
    <name type="scientific">Crassostrea virginica</name>
    <name type="common">Eastern oyster</name>
    <dbReference type="NCBI Taxonomy" id="6565"/>
    <lineage>
        <taxon>Eukaryota</taxon>
        <taxon>Metazoa</taxon>
        <taxon>Spiralia</taxon>
        <taxon>Lophotrochozoa</taxon>
        <taxon>Mollusca</taxon>
        <taxon>Bivalvia</taxon>
        <taxon>Autobranchia</taxon>
        <taxon>Pteriomorphia</taxon>
        <taxon>Ostreida</taxon>
        <taxon>Ostreoidea</taxon>
        <taxon>Ostreidae</taxon>
        <taxon>Crassostrea</taxon>
    </lineage>
</organism>
<dbReference type="RefSeq" id="XP_022301152.1">
    <property type="nucleotide sequence ID" value="XM_022445444.1"/>
</dbReference>
<keyword evidence="2" id="KW-0238">DNA-binding</keyword>
<dbReference type="Pfam" id="PF00352">
    <property type="entry name" value="TBP"/>
    <property type="match status" value="2"/>
</dbReference>
<gene>
    <name evidence="5" type="primary">LOC111109365</name>
</gene>
<dbReference type="InterPro" id="IPR000814">
    <property type="entry name" value="TBP"/>
</dbReference>